<dbReference type="EMBL" id="BJWK01000029">
    <property type="protein sequence ID" value="GEM12845.1"/>
    <property type="molecule type" value="Genomic_DNA"/>
</dbReference>
<organism evidence="2 3">
    <name type="scientific">Rhodotorula toruloides</name>
    <name type="common">Yeast</name>
    <name type="synonym">Rhodosporidium toruloides</name>
    <dbReference type="NCBI Taxonomy" id="5286"/>
    <lineage>
        <taxon>Eukaryota</taxon>
        <taxon>Fungi</taxon>
        <taxon>Dikarya</taxon>
        <taxon>Basidiomycota</taxon>
        <taxon>Pucciniomycotina</taxon>
        <taxon>Microbotryomycetes</taxon>
        <taxon>Sporidiobolales</taxon>
        <taxon>Sporidiobolaceae</taxon>
        <taxon>Rhodotorula</taxon>
    </lineage>
</organism>
<comment type="caution">
    <text evidence="2">The sequence shown here is derived from an EMBL/GenBank/DDBJ whole genome shotgun (WGS) entry which is preliminary data.</text>
</comment>
<evidence type="ECO:0000256" key="1">
    <source>
        <dbReference type="SAM" id="MobiDB-lite"/>
    </source>
</evidence>
<sequence>MGSTVAPTLPSAARLSEFTAFFDALSYISSEDTEPEAATSSRFSPPPQTPLSPDSPMFKSEPSSHALDATPFTKARHEPRAQCDRHIESAFDAPPVPAWLAAGDPANDLAFNDEIIKAVNPRTLRPKLAIKISSPNLRGNVRGFGRDDESSFLSPISGVTGKSGAGLLRHFEQPDALSRADSSFSMATMSSARTITPSPVAPVPTVAGGSMAEDNSEEGFGRTATHPLAWRLAVEQQEGDCDRRARPCSSDIPAAPTARICTIPSYADFDGASCDPAASWIALPGAILVQLTAPARENMRNARGSKSSISSFEDLWGTAFPSTFRQTPSGRVECVRTDEFGRLSMAQEAVRRRRAYADKLVRTGFDCPTTDVPTRPADLDDLDLERRIGSLGRLVAFDVE</sequence>
<evidence type="ECO:0000313" key="3">
    <source>
        <dbReference type="Proteomes" id="UP000321518"/>
    </source>
</evidence>
<accession>A0A511KSC6</accession>
<name>A0A511KSC6_RHOTO</name>
<dbReference type="AlphaFoldDB" id="A0A511KSC6"/>
<proteinExistence type="predicted"/>
<feature type="region of interest" description="Disordered" evidence="1">
    <location>
        <begin position="32"/>
        <end position="80"/>
    </location>
</feature>
<dbReference type="Proteomes" id="UP000321518">
    <property type="component" value="Unassembled WGS sequence"/>
</dbReference>
<evidence type="ECO:0000313" key="2">
    <source>
        <dbReference type="EMBL" id="GEM12845.1"/>
    </source>
</evidence>
<reference evidence="2 3" key="1">
    <citation type="submission" date="2019-07" db="EMBL/GenBank/DDBJ databases">
        <title>Rhodotorula toruloides NBRC10032 genome sequencing.</title>
        <authorList>
            <person name="Shida Y."/>
            <person name="Takaku H."/>
            <person name="Ogasawara W."/>
            <person name="Mori K."/>
        </authorList>
    </citation>
    <scope>NUCLEOTIDE SEQUENCE [LARGE SCALE GENOMIC DNA]</scope>
    <source>
        <strain evidence="2 3">NBRC10032</strain>
    </source>
</reference>
<protein>
    <submittedName>
        <fullName evidence="2">Uncharacterized protein</fullName>
    </submittedName>
</protein>
<gene>
    <name evidence="2" type="ORF">Rt10032_c29g6862</name>
</gene>